<dbReference type="InterPro" id="IPR029767">
    <property type="entry name" value="WecB-like"/>
</dbReference>
<dbReference type="GO" id="GO:0006047">
    <property type="term" value="P:UDP-N-acetylglucosamine metabolic process"/>
    <property type="evidence" value="ECO:0007669"/>
    <property type="project" value="InterPro"/>
</dbReference>
<reference evidence="2" key="1">
    <citation type="journal article" date="2007" name="J. Bacteriol.">
        <title>Comparative genome analysis of four magnetotactic bacteria reveals a complex set of group-specific genes implicated in magnetosome biomineralization and function.</title>
        <authorList>
            <person name="Richter M."/>
            <person name="Kube M."/>
            <person name="Bazylinski D.A."/>
            <person name="Lombardot T."/>
            <person name="Gloeckner F.O."/>
            <person name="Reinhardt R."/>
            <person name="Schueler D."/>
        </authorList>
    </citation>
    <scope>NUCLEOTIDE SEQUENCE</scope>
    <source>
        <strain evidence="2">MSR-1</strain>
    </source>
</reference>
<dbReference type="GO" id="GO:0004553">
    <property type="term" value="F:hydrolase activity, hydrolyzing O-glycosyl compounds"/>
    <property type="evidence" value="ECO:0007669"/>
    <property type="project" value="InterPro"/>
</dbReference>
<dbReference type="GO" id="GO:0008761">
    <property type="term" value="F:UDP-N-acetylglucosamine 2-epimerase activity"/>
    <property type="evidence" value="ECO:0007669"/>
    <property type="project" value="UniProtKB-EC"/>
</dbReference>
<dbReference type="PANTHER" id="PTHR43174:SF3">
    <property type="entry name" value="UDP-N-ACETYLGLUCOSAMINE 2-EPIMERASE"/>
    <property type="match status" value="1"/>
</dbReference>
<feature type="domain" description="UDP-N-acetylglucosamine 2-epimerase" evidence="1">
    <location>
        <begin position="26"/>
        <end position="371"/>
    </location>
</feature>
<dbReference type="SUPFAM" id="SSF53756">
    <property type="entry name" value="UDP-Glycosyltransferase/glycogen phosphorylase"/>
    <property type="match status" value="1"/>
</dbReference>
<evidence type="ECO:0000259" key="1">
    <source>
        <dbReference type="Pfam" id="PF02350"/>
    </source>
</evidence>
<dbReference type="AlphaFoldDB" id="A4U184"/>
<dbReference type="NCBIfam" id="TIGR03568">
    <property type="entry name" value="NeuC_NnaA"/>
    <property type="match status" value="1"/>
</dbReference>
<organism evidence="2">
    <name type="scientific">Magnetospirillum gryphiswaldense</name>
    <dbReference type="NCBI Taxonomy" id="55518"/>
    <lineage>
        <taxon>Bacteria</taxon>
        <taxon>Pseudomonadati</taxon>
        <taxon>Pseudomonadota</taxon>
        <taxon>Alphaproteobacteria</taxon>
        <taxon>Rhodospirillales</taxon>
        <taxon>Rhodospirillaceae</taxon>
        <taxon>Magnetospirillum</taxon>
    </lineage>
</organism>
<proteinExistence type="predicted"/>
<dbReference type="InterPro" id="IPR020004">
    <property type="entry name" value="UDP-GlcNAc_Epase"/>
</dbReference>
<name>A4U184_9PROT</name>
<dbReference type="Pfam" id="PF02350">
    <property type="entry name" value="Epimerase_2"/>
    <property type="match status" value="1"/>
</dbReference>
<dbReference type="EC" id="5.1.3.14" evidence="2"/>
<dbReference type="Gene3D" id="3.40.50.2000">
    <property type="entry name" value="Glycogen Phosphorylase B"/>
    <property type="match status" value="2"/>
</dbReference>
<protein>
    <submittedName>
        <fullName evidence="2">UDP-N-acetylglucosamine 2-epimerase</fullName>
        <ecNumber evidence="2">5.1.3.14</ecNumber>
    </submittedName>
</protein>
<dbReference type="InterPro" id="IPR003331">
    <property type="entry name" value="UDP_GlcNAc_Epimerase_2_dom"/>
</dbReference>
<sequence length="395" mass="41970">MNGRRRICVFTATRAEYGLLRWVMQDLKDDPSVELQVLVSGSHLSPQFGDTWKSLTEDGFDPILKVEMLLDSDSAVGAATSMGLGVMKYADALVSLRPHLVVVLGDRYEVLAMAAAATCMGVPIAHIHGGEATEGAIDDSLRNAVTALAHLHFPTAAEYAGRIRQMGVAPERIFQVGAPALDNLQRLALLDRDLLAVELGMDLNAPLLMVTYHPVSVNHDDPAGGIDVLLQALEHFPDTRILLSGANQDAGGRAINARLEAFAARNPRHIRLVTSLGSRRYLSVLKHAAVVLGNSSSGIIEAPACGTAVVNVGPRQNGRLRAASVIDCAEDAEAVITAIKRAMSDEFQAVAKLGQTPYGQPGGCSVIAQTLATIPLDGLGIKKFHDLPGGIAWMS</sequence>
<keyword evidence="2" id="KW-0413">Isomerase</keyword>
<evidence type="ECO:0000313" key="2">
    <source>
        <dbReference type="EMBL" id="CAM76641.1"/>
    </source>
</evidence>
<dbReference type="PANTHER" id="PTHR43174">
    <property type="entry name" value="UDP-N-ACETYLGLUCOSAMINE 2-EPIMERASE"/>
    <property type="match status" value="1"/>
</dbReference>
<dbReference type="EMBL" id="CU459003">
    <property type="protein sequence ID" value="CAM76641.1"/>
    <property type="molecule type" value="Genomic_DNA"/>
</dbReference>
<dbReference type="CDD" id="cd03786">
    <property type="entry name" value="GTB_UDP-GlcNAc_2-Epimerase"/>
    <property type="match status" value="1"/>
</dbReference>
<gene>
    <name evidence="2" type="ORF">MGR_1171</name>
</gene>
<accession>A4U184</accession>